<organism evidence="2 3">
    <name type="scientific">Paenibacillus konkukensis</name>
    <dbReference type="NCBI Taxonomy" id="2020716"/>
    <lineage>
        <taxon>Bacteria</taxon>
        <taxon>Bacillati</taxon>
        <taxon>Bacillota</taxon>
        <taxon>Bacilli</taxon>
        <taxon>Bacillales</taxon>
        <taxon>Paenibacillaceae</taxon>
        <taxon>Paenibacillus</taxon>
    </lineage>
</organism>
<sequence length="184" mass="20891">MEHSNTSAVKRRPSFIPSQDRIPFYAATATAAVIAVMGLWNLLHTSPDMVHARSFKEEFKAFGSLARIALFAVLSHYVLVAIMKRRWLTRWARVKTFIAALSRLARKWHTPVAILSLSLILLHVVGAFMYGFKPDFHSISGLLALLALLPVPLSGLFRYRRLDRQWHLRLGLAFAVLFLIHAFV</sequence>
<dbReference type="EMBL" id="CP027059">
    <property type="protein sequence ID" value="UQZ84780.1"/>
    <property type="molecule type" value="Genomic_DNA"/>
</dbReference>
<keyword evidence="1" id="KW-0812">Transmembrane</keyword>
<accession>A0ABY4RRI0</accession>
<proteinExistence type="predicted"/>
<feature type="transmembrane region" description="Helical" evidence="1">
    <location>
        <begin position="21"/>
        <end position="42"/>
    </location>
</feature>
<feature type="transmembrane region" description="Helical" evidence="1">
    <location>
        <begin position="112"/>
        <end position="132"/>
    </location>
</feature>
<name>A0ABY4RRI0_9BACL</name>
<feature type="transmembrane region" description="Helical" evidence="1">
    <location>
        <begin position="166"/>
        <end position="183"/>
    </location>
</feature>
<gene>
    <name evidence="2" type="ORF">SK3146_04035</name>
</gene>
<evidence type="ECO:0008006" key="4">
    <source>
        <dbReference type="Google" id="ProtNLM"/>
    </source>
</evidence>
<evidence type="ECO:0000256" key="1">
    <source>
        <dbReference type="SAM" id="Phobius"/>
    </source>
</evidence>
<feature type="transmembrane region" description="Helical" evidence="1">
    <location>
        <begin position="62"/>
        <end position="83"/>
    </location>
</feature>
<feature type="transmembrane region" description="Helical" evidence="1">
    <location>
        <begin position="138"/>
        <end position="159"/>
    </location>
</feature>
<evidence type="ECO:0000313" key="3">
    <source>
        <dbReference type="Proteomes" id="UP001057134"/>
    </source>
</evidence>
<keyword evidence="1" id="KW-0472">Membrane</keyword>
<reference evidence="2" key="2">
    <citation type="journal article" date="2021" name="J Anim Sci Technol">
        <title>Complete genome sequence of Paenibacillus konkukensis sp. nov. SK3146 as a potential probiotic strain.</title>
        <authorList>
            <person name="Jung H.I."/>
            <person name="Park S."/>
            <person name="Niu K.M."/>
            <person name="Lee S.W."/>
            <person name="Kothari D."/>
            <person name="Yi K.J."/>
            <person name="Kim S.K."/>
        </authorList>
    </citation>
    <scope>NUCLEOTIDE SEQUENCE</scope>
    <source>
        <strain evidence="2">SK3146</strain>
    </source>
</reference>
<protein>
    <recommendedName>
        <fullName evidence="4">Ferric oxidoreductase domain-containing protein</fullName>
    </recommendedName>
</protein>
<keyword evidence="3" id="KW-1185">Reference proteome</keyword>
<dbReference type="RefSeq" id="WP_249860509.1">
    <property type="nucleotide sequence ID" value="NZ_CP027059.1"/>
</dbReference>
<reference evidence="2" key="1">
    <citation type="submission" date="2018-02" db="EMBL/GenBank/DDBJ databases">
        <authorList>
            <person name="Kim S.-K."/>
            <person name="Jung H.-I."/>
            <person name="Lee S.-W."/>
        </authorList>
    </citation>
    <scope>NUCLEOTIDE SEQUENCE</scope>
    <source>
        <strain evidence="2">SK3146</strain>
    </source>
</reference>
<keyword evidence="1" id="KW-1133">Transmembrane helix</keyword>
<dbReference type="Proteomes" id="UP001057134">
    <property type="component" value="Chromosome"/>
</dbReference>
<evidence type="ECO:0000313" key="2">
    <source>
        <dbReference type="EMBL" id="UQZ84780.1"/>
    </source>
</evidence>